<reference evidence="1" key="1">
    <citation type="journal article" date="2022" name="Plant J.">
        <title>Strategies of tolerance reflected in two North American maple genomes.</title>
        <authorList>
            <person name="McEvoy S.L."/>
            <person name="Sezen U.U."/>
            <person name="Trouern-Trend A."/>
            <person name="McMahon S.M."/>
            <person name="Schaberg P.G."/>
            <person name="Yang J."/>
            <person name="Wegrzyn J.L."/>
            <person name="Swenson N.G."/>
        </authorList>
    </citation>
    <scope>NUCLEOTIDE SEQUENCE</scope>
    <source>
        <strain evidence="1">91603</strain>
    </source>
</reference>
<comment type="caution">
    <text evidence="1">The sequence shown here is derived from an EMBL/GenBank/DDBJ whole genome shotgun (WGS) entry which is preliminary data.</text>
</comment>
<accession>A0AAD5NVM5</accession>
<gene>
    <name evidence="1" type="ORF">LWI28_013305</name>
</gene>
<reference evidence="1" key="2">
    <citation type="submission" date="2023-02" db="EMBL/GenBank/DDBJ databases">
        <authorList>
            <person name="Swenson N.G."/>
            <person name="Wegrzyn J.L."/>
            <person name="Mcevoy S.L."/>
        </authorList>
    </citation>
    <scope>NUCLEOTIDE SEQUENCE</scope>
    <source>
        <strain evidence="1">91603</strain>
        <tissue evidence="1">Leaf</tissue>
    </source>
</reference>
<evidence type="ECO:0000313" key="2">
    <source>
        <dbReference type="Proteomes" id="UP001064489"/>
    </source>
</evidence>
<dbReference type="EMBL" id="JAJSOW010000100">
    <property type="protein sequence ID" value="KAI9186046.1"/>
    <property type="molecule type" value="Genomic_DNA"/>
</dbReference>
<name>A0AAD5NVM5_ACENE</name>
<dbReference type="AlphaFoldDB" id="A0AAD5NVM5"/>
<protein>
    <submittedName>
        <fullName evidence="1">Uncharacterized protein</fullName>
    </submittedName>
</protein>
<evidence type="ECO:0000313" key="1">
    <source>
        <dbReference type="EMBL" id="KAI9186046.1"/>
    </source>
</evidence>
<sequence length="113" mass="12538">MDSHHHRIPLPHLTDLVPFVESSSLPIDASTSPLVAEVVQSHHFHKLHPKGSREGSLGFAAEVKHNKPAKTVLVDQSREGSSSRRPHISDEDQFAAFSSDFYLFEDVGSSREL</sequence>
<proteinExistence type="predicted"/>
<keyword evidence="2" id="KW-1185">Reference proteome</keyword>
<dbReference type="Proteomes" id="UP001064489">
    <property type="component" value="Chromosome 3"/>
</dbReference>
<organism evidence="1 2">
    <name type="scientific">Acer negundo</name>
    <name type="common">Box elder</name>
    <dbReference type="NCBI Taxonomy" id="4023"/>
    <lineage>
        <taxon>Eukaryota</taxon>
        <taxon>Viridiplantae</taxon>
        <taxon>Streptophyta</taxon>
        <taxon>Embryophyta</taxon>
        <taxon>Tracheophyta</taxon>
        <taxon>Spermatophyta</taxon>
        <taxon>Magnoliopsida</taxon>
        <taxon>eudicotyledons</taxon>
        <taxon>Gunneridae</taxon>
        <taxon>Pentapetalae</taxon>
        <taxon>rosids</taxon>
        <taxon>malvids</taxon>
        <taxon>Sapindales</taxon>
        <taxon>Sapindaceae</taxon>
        <taxon>Hippocastanoideae</taxon>
        <taxon>Acereae</taxon>
        <taxon>Acer</taxon>
    </lineage>
</organism>